<sequence>MDLYDIYPHWIFPCDDVRLDPFIYGVRYPILFGRNQQSSVSRSRTVERRDLIELGRAENELQSSPSSIANSNHPLKKARTNKSDEMSELNQSVQQVLDLIKVAL</sequence>
<accession>A0ACC0W1A3</accession>
<name>A0ACC0W1A3_9STRA</name>
<dbReference type="Proteomes" id="UP001163321">
    <property type="component" value="Chromosome 5"/>
</dbReference>
<proteinExistence type="predicted"/>
<evidence type="ECO:0000313" key="1">
    <source>
        <dbReference type="EMBL" id="KAI9911884.1"/>
    </source>
</evidence>
<keyword evidence="2" id="KW-1185">Reference proteome</keyword>
<dbReference type="EMBL" id="CM047584">
    <property type="protein sequence ID" value="KAI9911884.1"/>
    <property type="molecule type" value="Genomic_DNA"/>
</dbReference>
<gene>
    <name evidence="1" type="ORF">PsorP6_008955</name>
</gene>
<reference evidence="1 2" key="1">
    <citation type="journal article" date="2022" name="bioRxiv">
        <title>The genome of the oomycete Peronosclerospora sorghi, a cosmopolitan pathogen of maize and sorghum, is inflated with dispersed pseudogenes.</title>
        <authorList>
            <person name="Fletcher K."/>
            <person name="Martin F."/>
            <person name="Isakeit T."/>
            <person name="Cavanaugh K."/>
            <person name="Magill C."/>
            <person name="Michelmore R."/>
        </authorList>
    </citation>
    <scope>NUCLEOTIDE SEQUENCE [LARGE SCALE GENOMIC DNA]</scope>
    <source>
        <strain evidence="1">P6</strain>
    </source>
</reference>
<organism evidence="1 2">
    <name type="scientific">Peronosclerospora sorghi</name>
    <dbReference type="NCBI Taxonomy" id="230839"/>
    <lineage>
        <taxon>Eukaryota</taxon>
        <taxon>Sar</taxon>
        <taxon>Stramenopiles</taxon>
        <taxon>Oomycota</taxon>
        <taxon>Peronosporomycetes</taxon>
        <taxon>Peronosporales</taxon>
        <taxon>Peronosporaceae</taxon>
        <taxon>Peronosclerospora</taxon>
    </lineage>
</organism>
<protein>
    <submittedName>
        <fullName evidence="1">Uncharacterized protein</fullName>
    </submittedName>
</protein>
<comment type="caution">
    <text evidence="1">The sequence shown here is derived from an EMBL/GenBank/DDBJ whole genome shotgun (WGS) entry which is preliminary data.</text>
</comment>
<evidence type="ECO:0000313" key="2">
    <source>
        <dbReference type="Proteomes" id="UP001163321"/>
    </source>
</evidence>